<proteinExistence type="inferred from homology"/>
<gene>
    <name evidence="6" type="primary">bamD</name>
    <name evidence="10" type="ORF">NP590_10290</name>
</gene>
<dbReference type="InterPro" id="IPR017689">
    <property type="entry name" value="BamD"/>
</dbReference>
<dbReference type="PANTHER" id="PTHR37423:SF1">
    <property type="entry name" value="OUTER MEMBRANE PROTEIN ASSEMBLY FACTOR BAMD"/>
    <property type="match status" value="1"/>
</dbReference>
<accession>A0ABT1THC2</accession>
<dbReference type="RefSeq" id="WP_256602287.1">
    <property type="nucleotide sequence ID" value="NZ_JANIBJ010000016.1"/>
</dbReference>
<dbReference type="SUPFAM" id="SSF48452">
    <property type="entry name" value="TPR-like"/>
    <property type="match status" value="1"/>
</dbReference>
<dbReference type="NCBIfam" id="TIGR03302">
    <property type="entry name" value="OM_YfiO"/>
    <property type="match status" value="1"/>
</dbReference>
<comment type="caution">
    <text evidence="10">The sequence shown here is derived from an EMBL/GenBank/DDBJ whole genome shotgun (WGS) entry which is preliminary data.</text>
</comment>
<evidence type="ECO:0000256" key="2">
    <source>
        <dbReference type="ARBA" id="ARBA00023136"/>
    </source>
</evidence>
<dbReference type="InterPro" id="IPR019734">
    <property type="entry name" value="TPR_rpt"/>
</dbReference>
<comment type="subunit">
    <text evidence="6">Part of the Bam complex.</text>
</comment>
<keyword evidence="4 6" id="KW-0998">Cell outer membrane</keyword>
<feature type="chain" id="PRO_5047490128" description="Outer membrane protein assembly factor BamD" evidence="8">
    <location>
        <begin position="20"/>
        <end position="284"/>
    </location>
</feature>
<dbReference type="CDD" id="cd15830">
    <property type="entry name" value="BamD"/>
    <property type="match status" value="1"/>
</dbReference>
<dbReference type="EMBL" id="JANIBJ010000016">
    <property type="protein sequence ID" value="MCQ8104492.1"/>
    <property type="molecule type" value="Genomic_DNA"/>
</dbReference>
<keyword evidence="1 6" id="KW-0732">Signal</keyword>
<evidence type="ECO:0000259" key="9">
    <source>
        <dbReference type="Pfam" id="PF13525"/>
    </source>
</evidence>
<keyword evidence="11" id="KW-1185">Reference proteome</keyword>
<keyword evidence="7" id="KW-0802">TPR repeat</keyword>
<dbReference type="InterPro" id="IPR039565">
    <property type="entry name" value="BamD-like"/>
</dbReference>
<dbReference type="PROSITE" id="PS51257">
    <property type="entry name" value="PROKAR_LIPOPROTEIN"/>
    <property type="match status" value="1"/>
</dbReference>
<evidence type="ECO:0000256" key="4">
    <source>
        <dbReference type="ARBA" id="ARBA00023237"/>
    </source>
</evidence>
<dbReference type="PANTHER" id="PTHR37423">
    <property type="entry name" value="SOLUBLE LYTIC MUREIN TRANSGLYCOSYLASE-RELATED"/>
    <property type="match status" value="1"/>
</dbReference>
<evidence type="ECO:0000256" key="3">
    <source>
        <dbReference type="ARBA" id="ARBA00023139"/>
    </source>
</evidence>
<sequence length="284" mass="32215">MRLLLVKTVFMAGLVLGLAGCEALNALSGLGGKESASAKEDEYVGWDDAKFHQQAKEALDNKNYQKAITLYEALEARYPFGDYAAQAQLNVAYAYYKNDDPEAALAAVDRFIKVHPRNPNVDYAYYLKGLVNYNRGIGFIDRFLPTDSSQRDPGNAKDSYDNFQELIQRFPQSKYVPDARLRMVALRNNLGMYEVHVADFYLRRKAYVAAVNRANHIIKEYQRTPAVPHALVIMRDAYTKLGMDDLAADTDRVFKLNYPNGIPVADYKERTLIEQTWDAIGMDK</sequence>
<comment type="function">
    <text evidence="6">Part of the outer membrane protein assembly complex, which is involved in assembly and insertion of beta-barrel proteins into the outer membrane.</text>
</comment>
<evidence type="ECO:0000256" key="6">
    <source>
        <dbReference type="HAMAP-Rule" id="MF_00922"/>
    </source>
</evidence>
<evidence type="ECO:0000256" key="1">
    <source>
        <dbReference type="ARBA" id="ARBA00022729"/>
    </source>
</evidence>
<feature type="repeat" description="TPR" evidence="7">
    <location>
        <begin position="85"/>
        <end position="118"/>
    </location>
</feature>
<comment type="similarity">
    <text evidence="6">Belongs to the BamD family.</text>
</comment>
<dbReference type="HAMAP" id="MF_00922">
    <property type="entry name" value="OM_assembly_BamD"/>
    <property type="match status" value="1"/>
</dbReference>
<feature type="signal peptide" evidence="8">
    <location>
        <begin position="1"/>
        <end position="19"/>
    </location>
</feature>
<dbReference type="Gene3D" id="1.25.40.10">
    <property type="entry name" value="Tetratricopeptide repeat domain"/>
    <property type="match status" value="1"/>
</dbReference>
<dbReference type="Pfam" id="PF13525">
    <property type="entry name" value="YfiO"/>
    <property type="match status" value="1"/>
</dbReference>
<feature type="domain" description="Outer membrane lipoprotein BamD-like" evidence="9">
    <location>
        <begin position="48"/>
        <end position="250"/>
    </location>
</feature>
<dbReference type="InterPro" id="IPR011990">
    <property type="entry name" value="TPR-like_helical_dom_sf"/>
</dbReference>
<reference evidence="10 11" key="1">
    <citation type="submission" date="2022-07" db="EMBL/GenBank/DDBJ databases">
        <title>Methylomonas rivi sp. nov., Methylomonas rosea sp. nov., Methylomonas aureus sp. nov. and Methylomonas subterranea sp. nov., four novel methanotrophs isolated from a freshwater creek and the deep terrestrial subsurface.</title>
        <authorList>
            <person name="Abin C."/>
            <person name="Sankaranarayanan K."/>
            <person name="Garner C."/>
            <person name="Sindelar R."/>
            <person name="Kotary K."/>
            <person name="Garner R."/>
            <person name="Barclay S."/>
            <person name="Lawson P."/>
            <person name="Krumholz L."/>
        </authorList>
    </citation>
    <scope>NUCLEOTIDE SEQUENCE [LARGE SCALE GENOMIC DNA]</scope>
    <source>
        <strain evidence="10 11">SURF-2</strain>
    </source>
</reference>
<keyword evidence="2 6" id="KW-0472">Membrane</keyword>
<keyword evidence="3 6" id="KW-0564">Palmitate</keyword>
<dbReference type="Proteomes" id="UP001524499">
    <property type="component" value="Unassembled WGS sequence"/>
</dbReference>
<evidence type="ECO:0000313" key="10">
    <source>
        <dbReference type="EMBL" id="MCQ8104492.1"/>
    </source>
</evidence>
<comment type="subcellular location">
    <subcellularLocation>
        <location evidence="6">Cell outer membrane</location>
        <topology evidence="6">Lipid-anchor</topology>
    </subcellularLocation>
</comment>
<keyword evidence="5 6" id="KW-0449">Lipoprotein</keyword>
<organism evidence="10 11">
    <name type="scientific">Methylomonas subterranea</name>
    <dbReference type="NCBI Taxonomy" id="2952225"/>
    <lineage>
        <taxon>Bacteria</taxon>
        <taxon>Pseudomonadati</taxon>
        <taxon>Pseudomonadota</taxon>
        <taxon>Gammaproteobacteria</taxon>
        <taxon>Methylococcales</taxon>
        <taxon>Methylococcaceae</taxon>
        <taxon>Methylomonas</taxon>
    </lineage>
</organism>
<evidence type="ECO:0000256" key="8">
    <source>
        <dbReference type="SAM" id="SignalP"/>
    </source>
</evidence>
<protein>
    <recommendedName>
        <fullName evidence="6">Outer membrane protein assembly factor BamD</fullName>
    </recommendedName>
</protein>
<evidence type="ECO:0000256" key="5">
    <source>
        <dbReference type="ARBA" id="ARBA00023288"/>
    </source>
</evidence>
<dbReference type="PROSITE" id="PS50005">
    <property type="entry name" value="TPR"/>
    <property type="match status" value="1"/>
</dbReference>
<evidence type="ECO:0000313" key="11">
    <source>
        <dbReference type="Proteomes" id="UP001524499"/>
    </source>
</evidence>
<name>A0ABT1THC2_9GAMM</name>
<evidence type="ECO:0000256" key="7">
    <source>
        <dbReference type="PROSITE-ProRule" id="PRU00339"/>
    </source>
</evidence>